<organism evidence="4 5">
    <name type="scientific">Mycobacterium phage MrMagoo</name>
    <dbReference type="NCBI Taxonomy" id="1927020"/>
    <lineage>
        <taxon>Viruses</taxon>
        <taxon>Duplodnaviria</taxon>
        <taxon>Heunggongvirae</taxon>
        <taxon>Uroviricota</taxon>
        <taxon>Caudoviricetes</taxon>
        <taxon>Vilmaviridae</taxon>
        <taxon>Mclasvirinae</taxon>
        <taxon>Reyvirus</taxon>
        <taxon>Reyvirus mrmagoo</taxon>
    </lineage>
</organism>
<evidence type="ECO:0000256" key="2">
    <source>
        <dbReference type="ARBA" id="ARBA00022638"/>
    </source>
</evidence>
<dbReference type="RefSeq" id="YP_010013946.1">
    <property type="nucleotide sequence ID" value="NC_053515.1"/>
</dbReference>
<dbReference type="GO" id="GO:0042742">
    <property type="term" value="P:defense response to bacterium"/>
    <property type="evidence" value="ECO:0007669"/>
    <property type="project" value="UniProtKB-KW"/>
</dbReference>
<dbReference type="GeneID" id="63210605"/>
<dbReference type="GO" id="GO:0001897">
    <property type="term" value="P:symbiont-mediated cytolysis of host cell"/>
    <property type="evidence" value="ECO:0007669"/>
    <property type="project" value="UniProtKB-ARBA"/>
</dbReference>
<dbReference type="SUPFAM" id="SSF55846">
    <property type="entry name" value="N-acetylmuramoyl-L-alanine amidase-like"/>
    <property type="match status" value="1"/>
</dbReference>
<keyword evidence="1" id="KW-0929">Antimicrobial</keyword>
<accession>A0A1L6BYI8</accession>
<proteinExistence type="predicted"/>
<keyword evidence="2" id="KW-0081">Bacteriolytic enzyme</keyword>
<dbReference type="Proteomes" id="UP000225965">
    <property type="component" value="Segment"/>
</dbReference>
<dbReference type="InterPro" id="IPR002502">
    <property type="entry name" value="Amidase_domain"/>
</dbReference>
<name>A0A1L6BYI8_9CAUD</name>
<protein>
    <submittedName>
        <fullName evidence="4">Lysin A</fullName>
    </submittedName>
</protein>
<dbReference type="InterPro" id="IPR036505">
    <property type="entry name" value="Amidase/PGRP_sf"/>
</dbReference>
<sequence length="471" mass="52331">MSFTKFLYDDPLITREQAMKVLIQVADELDMPDKKGACIVAGMTVSQEVGVEDGDAPFERRFWCPANPADAESFNYDHDSESNDGRSVGYFQQQKGPKGELWWGTTQSEMDLHSAATQFMTRLKKVGYNASNATAANDSAQSVQQSGVPWAYAQWWNDINQLYAKVAGTGPVAVPEGRFFEEINLIDGSGSQSRNGKKPRLIVLHTEEGNMAGQALDQWMDNNSVSYHYIIGDDNRAWDLVDTDRASWSVLDANNECINYVFAPSYAGWTRQQWLDNMGTGIKICAYLVAQDCLKYNIEPVIRVGNSATGYASLRNNNGITDHYGITKGLGIGNHTDVGGGFPWDVFNTYLQKYIAGDTEDDMFTDTDRAMVQRIFFELTNKWESRSIYRDPGEGPVDTLVGMLLNDDGMEHGELIERLAVLGDSDSIRRVRRAAAGKGAVTDKATVARAKKVFQSIPEEIMAAYKEEVGE</sequence>
<dbReference type="Pfam" id="PF01510">
    <property type="entry name" value="Amidase_2"/>
    <property type="match status" value="1"/>
</dbReference>
<feature type="domain" description="N-acetylmuramoyl-L-alanine amidase" evidence="3">
    <location>
        <begin position="196"/>
        <end position="300"/>
    </location>
</feature>
<evidence type="ECO:0000259" key="3">
    <source>
        <dbReference type="Pfam" id="PF01510"/>
    </source>
</evidence>
<dbReference type="Gene3D" id="3.40.80.10">
    <property type="entry name" value="Peptidoglycan recognition protein-like"/>
    <property type="match status" value="1"/>
</dbReference>
<evidence type="ECO:0000313" key="4">
    <source>
        <dbReference type="EMBL" id="APQ42145.1"/>
    </source>
</evidence>
<dbReference type="KEGG" id="vg:63210605"/>
<dbReference type="GO" id="GO:0009253">
    <property type="term" value="P:peptidoglycan catabolic process"/>
    <property type="evidence" value="ECO:0007669"/>
    <property type="project" value="InterPro"/>
</dbReference>
<keyword evidence="5" id="KW-1185">Reference proteome</keyword>
<dbReference type="EMBL" id="KY223999">
    <property type="protein sequence ID" value="APQ42145.1"/>
    <property type="molecule type" value="Genomic_DNA"/>
</dbReference>
<dbReference type="GO" id="GO:0008745">
    <property type="term" value="F:N-acetylmuramoyl-L-alanine amidase activity"/>
    <property type="evidence" value="ECO:0007669"/>
    <property type="project" value="InterPro"/>
</dbReference>
<evidence type="ECO:0000313" key="5">
    <source>
        <dbReference type="Proteomes" id="UP000225965"/>
    </source>
</evidence>
<evidence type="ECO:0000256" key="1">
    <source>
        <dbReference type="ARBA" id="ARBA00022529"/>
    </source>
</evidence>
<gene>
    <name evidence="4" type="primary">40</name>
    <name evidence="4" type="ORF">PBI_MRMAGOO_40</name>
</gene>
<reference evidence="4 5" key="1">
    <citation type="submission" date="2016-11" db="EMBL/GenBank/DDBJ databases">
        <authorList>
            <person name="Brown T."/>
            <person name="Davidson K."/>
            <person name="Doll Z."/>
            <person name="Jansson R."/>
            <person name="Janyszek T."/>
            <person name="Lwin C."/>
            <person name="Patil S."/>
            <person name="Piper J."/>
            <person name="Rajendiran N."/>
            <person name="Rittenhouse N.L."/>
            <person name="Younker T.P."/>
            <person name="Zhang J."/>
            <person name="Garlena R.A."/>
            <person name="Russell D.A."/>
            <person name="Pope W.H."/>
            <person name="Jacobs-Sera D."/>
            <person name="Hatfull G.F."/>
        </authorList>
    </citation>
    <scope>NUCLEOTIDE SEQUENCE [LARGE SCALE GENOMIC DNA]</scope>
</reference>